<dbReference type="InterPro" id="IPR034660">
    <property type="entry name" value="DinB/YfiT-like"/>
</dbReference>
<dbReference type="Proteomes" id="UP001165089">
    <property type="component" value="Unassembled WGS sequence"/>
</dbReference>
<organism evidence="2 3">
    <name type="scientific">Geothrix rubra</name>
    <dbReference type="NCBI Taxonomy" id="2927977"/>
    <lineage>
        <taxon>Bacteria</taxon>
        <taxon>Pseudomonadati</taxon>
        <taxon>Acidobacteriota</taxon>
        <taxon>Holophagae</taxon>
        <taxon>Holophagales</taxon>
        <taxon>Holophagaceae</taxon>
        <taxon>Geothrix</taxon>
    </lineage>
</organism>
<evidence type="ECO:0000313" key="3">
    <source>
        <dbReference type="Proteomes" id="UP001165089"/>
    </source>
</evidence>
<evidence type="ECO:0000259" key="1">
    <source>
        <dbReference type="Pfam" id="PF12867"/>
    </source>
</evidence>
<gene>
    <name evidence="2" type="ORF">GETHPA_13590</name>
</gene>
<feature type="domain" description="DinB-like" evidence="1">
    <location>
        <begin position="15"/>
        <end position="150"/>
    </location>
</feature>
<name>A0ABQ5Q5X1_9BACT</name>
<dbReference type="EMBL" id="BSDD01000002">
    <property type="protein sequence ID" value="GLH69826.1"/>
    <property type="molecule type" value="Genomic_DNA"/>
</dbReference>
<accession>A0ABQ5Q5X1</accession>
<dbReference type="Gene3D" id="1.20.120.450">
    <property type="entry name" value="dinb family like domain"/>
    <property type="match status" value="1"/>
</dbReference>
<proteinExistence type="predicted"/>
<reference evidence="2 3" key="1">
    <citation type="journal article" date="2023" name="Antonie Van Leeuwenhoek">
        <title>Mesoterricola silvestris gen. nov., sp. nov., Mesoterricola sediminis sp. nov., Geothrix oryzae sp. nov., Geothrix edaphica sp. nov., Geothrix rubra sp. nov., and Geothrix limicola sp. nov., six novel members of Acidobacteriota isolated from soils.</title>
        <authorList>
            <person name="Itoh H."/>
            <person name="Sugisawa Y."/>
            <person name="Mise K."/>
            <person name="Xu Z."/>
            <person name="Kuniyasu M."/>
            <person name="Ushijima N."/>
            <person name="Kawano K."/>
            <person name="Kobayashi E."/>
            <person name="Shiratori Y."/>
            <person name="Masuda Y."/>
            <person name="Senoo K."/>
        </authorList>
    </citation>
    <scope>NUCLEOTIDE SEQUENCE [LARGE SCALE GENOMIC DNA]</scope>
    <source>
        <strain evidence="2 3">Red803</strain>
    </source>
</reference>
<keyword evidence="3" id="KW-1185">Reference proteome</keyword>
<comment type="caution">
    <text evidence="2">The sequence shown here is derived from an EMBL/GenBank/DDBJ whole genome shotgun (WGS) entry which is preliminary data.</text>
</comment>
<protein>
    <recommendedName>
        <fullName evidence="1">DinB-like domain-containing protein</fullName>
    </recommendedName>
</protein>
<sequence length="162" mass="18070">MSPDDRAALLLSYAQGPEQLRRAVEGLPAALLDARPAPGAWTIREVVVHVAEAELHGYLRMRFAMAQEGVTVLPYDQEAWAATFAGADQPLSEVLDLFRLVRELLARQLRSLSEAQWARSVRHPEAEAPLTLEALLARYEHHLKVHLAQIARTHRAVETAAR</sequence>
<dbReference type="SUPFAM" id="SSF109854">
    <property type="entry name" value="DinB/YfiT-like putative metalloenzymes"/>
    <property type="match status" value="1"/>
</dbReference>
<dbReference type="Pfam" id="PF12867">
    <property type="entry name" value="DinB_2"/>
    <property type="match status" value="1"/>
</dbReference>
<dbReference type="RefSeq" id="WP_285723909.1">
    <property type="nucleotide sequence ID" value="NZ_BSDD01000002.1"/>
</dbReference>
<evidence type="ECO:0000313" key="2">
    <source>
        <dbReference type="EMBL" id="GLH69826.1"/>
    </source>
</evidence>
<dbReference type="InterPro" id="IPR024775">
    <property type="entry name" value="DinB-like"/>
</dbReference>